<feature type="domain" description="Carbohydrate-binding module family 96" evidence="6">
    <location>
        <begin position="330"/>
        <end position="464"/>
    </location>
</feature>
<evidence type="ECO:0000256" key="4">
    <source>
        <dbReference type="SAM" id="MobiDB-lite"/>
    </source>
</evidence>
<evidence type="ECO:0000256" key="3">
    <source>
        <dbReference type="ARBA" id="ARBA00022729"/>
    </source>
</evidence>
<feature type="signal peptide" evidence="5">
    <location>
        <begin position="1"/>
        <end position="26"/>
    </location>
</feature>
<dbReference type="RefSeq" id="WP_175592491.1">
    <property type="nucleotide sequence ID" value="NZ_JABWGN010000010.1"/>
</dbReference>
<feature type="compositionally biased region" description="Polar residues" evidence="4">
    <location>
        <begin position="390"/>
        <end position="403"/>
    </location>
</feature>
<dbReference type="AlphaFoldDB" id="A0A7Y6IBA0"/>
<evidence type="ECO:0000256" key="5">
    <source>
        <dbReference type="SAM" id="SignalP"/>
    </source>
</evidence>
<feature type="chain" id="PRO_5038614508" evidence="5">
    <location>
        <begin position="27"/>
        <end position="479"/>
    </location>
</feature>
<reference evidence="7 8" key="1">
    <citation type="submission" date="2020-06" db="EMBL/GenBank/DDBJ databases">
        <title>Nonomuraea sp. SMC257, a novel actinomycete isolated from soil.</title>
        <authorList>
            <person name="Chanama M."/>
        </authorList>
    </citation>
    <scope>NUCLEOTIDE SEQUENCE [LARGE SCALE GENOMIC DNA]</scope>
    <source>
        <strain evidence="7 8">SMC257</strain>
    </source>
</reference>
<comment type="caution">
    <text evidence="7">The sequence shown here is derived from an EMBL/GenBank/DDBJ whole genome shotgun (WGS) entry which is preliminary data.</text>
</comment>
<feature type="region of interest" description="Disordered" evidence="4">
    <location>
        <begin position="383"/>
        <end position="404"/>
    </location>
</feature>
<evidence type="ECO:0000259" key="6">
    <source>
        <dbReference type="Pfam" id="PF24517"/>
    </source>
</evidence>
<dbReference type="EMBL" id="JABWGN010000010">
    <property type="protein sequence ID" value="NUW35068.1"/>
    <property type="molecule type" value="Genomic_DNA"/>
</dbReference>
<keyword evidence="3 5" id="KW-0732">Signal</keyword>
<evidence type="ECO:0000313" key="7">
    <source>
        <dbReference type="EMBL" id="NUW35068.1"/>
    </source>
</evidence>
<sequence>MRISLTGKLALGLLTAAVLTSGTALEAAAAATPTPPSDTAQSAEAAEAAMDTASQQAASTGQAVAVPALTNENSTTVANPDGTFTENISSGVAQIKQGDKWVPIDTSLVQSGAVFKPRVSRANVEVSAGGDAPLAKIVDDAGREFAVKWPTALPKPSVNGNVATFANAAGPGADLVVTVLPTGFRHDVVLRAKPTGPLELRIPVQTEGVDLTEDANGRLLLTSTAGDGKVVASGARPVMWDSSGHGKPRGDALKEIDSTVETQNGVKVLVLKPDAGFLADPKRQYPVTVFPSITLPQVETDSDVASTWASHPGDPMIIAGTMPWENGQGGDVMRSYVKFNTSKIKGKKVILASLGMWNLETNACGVAVGSGLTAERVTSPWDEHDLNWDNKPTTTSEGASTTRVGRGRTWTAPCAMGAGFLAWPVTNIAKAWAAGAPDYGIQLRGADEKEATNWRAFAASENQDKGVKPPTLAIIYTRR</sequence>
<proteinExistence type="predicted"/>
<dbReference type="NCBIfam" id="NF033679">
    <property type="entry name" value="DNRLRE_dom"/>
    <property type="match status" value="1"/>
</dbReference>
<keyword evidence="2" id="KW-0964">Secreted</keyword>
<protein>
    <submittedName>
        <fullName evidence="7">DNRLRE domain-containing protein</fullName>
    </submittedName>
</protein>
<dbReference type="Proteomes" id="UP000586042">
    <property type="component" value="Unassembled WGS sequence"/>
</dbReference>
<dbReference type="Pfam" id="PF24517">
    <property type="entry name" value="CBM96"/>
    <property type="match status" value="1"/>
</dbReference>
<dbReference type="GO" id="GO:0005576">
    <property type="term" value="C:extracellular region"/>
    <property type="evidence" value="ECO:0007669"/>
    <property type="project" value="UniProtKB-SubCell"/>
</dbReference>
<feature type="region of interest" description="Disordered" evidence="4">
    <location>
        <begin position="29"/>
        <end position="61"/>
    </location>
</feature>
<keyword evidence="8" id="KW-1185">Reference proteome</keyword>
<evidence type="ECO:0000256" key="1">
    <source>
        <dbReference type="ARBA" id="ARBA00004613"/>
    </source>
</evidence>
<evidence type="ECO:0000256" key="2">
    <source>
        <dbReference type="ARBA" id="ARBA00022525"/>
    </source>
</evidence>
<accession>A0A7Y6IBA0</accession>
<dbReference type="InterPro" id="IPR055372">
    <property type="entry name" value="CBM96"/>
</dbReference>
<evidence type="ECO:0000313" key="8">
    <source>
        <dbReference type="Proteomes" id="UP000586042"/>
    </source>
</evidence>
<name>A0A7Y6IBA0_9ACTN</name>
<organism evidence="7 8">
    <name type="scientific">Nonomuraea montanisoli</name>
    <dbReference type="NCBI Taxonomy" id="2741721"/>
    <lineage>
        <taxon>Bacteria</taxon>
        <taxon>Bacillati</taxon>
        <taxon>Actinomycetota</taxon>
        <taxon>Actinomycetes</taxon>
        <taxon>Streptosporangiales</taxon>
        <taxon>Streptosporangiaceae</taxon>
        <taxon>Nonomuraea</taxon>
    </lineage>
</organism>
<comment type="subcellular location">
    <subcellularLocation>
        <location evidence="1">Secreted</location>
    </subcellularLocation>
</comment>
<gene>
    <name evidence="7" type="ORF">HTZ77_27090</name>
</gene>